<evidence type="ECO:0000313" key="1">
    <source>
        <dbReference type="EMBL" id="RDS78903.1"/>
    </source>
</evidence>
<dbReference type="AlphaFoldDB" id="A0A370WS16"/>
<gene>
    <name evidence="1" type="ORF">DWU98_20500</name>
</gene>
<comment type="caution">
    <text evidence="1">The sequence shown here is derived from an EMBL/GenBank/DDBJ whole genome shotgun (WGS) entry which is preliminary data.</text>
</comment>
<name>A0A370WS16_9GAMM</name>
<reference evidence="1 2" key="1">
    <citation type="submission" date="2018-07" db="EMBL/GenBank/DDBJ databases">
        <title>Dyella monticola sp. nov. and Dyella psychrodurans sp. nov. isolated from monsoon evergreen broad-leaved forest soil of Dinghu Mountain, China.</title>
        <authorList>
            <person name="Gao Z."/>
            <person name="Qiu L."/>
        </authorList>
    </citation>
    <scope>NUCLEOTIDE SEQUENCE [LARGE SCALE GENOMIC DNA]</scope>
    <source>
        <strain evidence="1 2">4G-K06</strain>
    </source>
</reference>
<organism evidence="1 2">
    <name type="scientific">Dyella monticola</name>
    <dbReference type="NCBI Taxonomy" id="1927958"/>
    <lineage>
        <taxon>Bacteria</taxon>
        <taxon>Pseudomonadati</taxon>
        <taxon>Pseudomonadota</taxon>
        <taxon>Gammaproteobacteria</taxon>
        <taxon>Lysobacterales</taxon>
        <taxon>Rhodanobacteraceae</taxon>
        <taxon>Dyella</taxon>
    </lineage>
</organism>
<proteinExistence type="predicted"/>
<protein>
    <submittedName>
        <fullName evidence="1">Uncharacterized protein</fullName>
    </submittedName>
</protein>
<dbReference type="Proteomes" id="UP000254258">
    <property type="component" value="Unassembled WGS sequence"/>
</dbReference>
<accession>A0A370WS16</accession>
<keyword evidence="2" id="KW-1185">Reference proteome</keyword>
<evidence type="ECO:0000313" key="2">
    <source>
        <dbReference type="Proteomes" id="UP000254258"/>
    </source>
</evidence>
<dbReference type="EMBL" id="QRBE01000020">
    <property type="protein sequence ID" value="RDS78903.1"/>
    <property type="molecule type" value="Genomic_DNA"/>
</dbReference>
<sequence length="123" mass="13578">MHRPFHITLGLFGPGLSLFVPRESAAVRFRTAARGSNAGALCRALHARAGAWWPPMCAGDADVMPRLALPFFISIRSAWMECRAERGATPFRSMPARFGFSYAARRDRHSTSISHVKKQGPLP</sequence>